<evidence type="ECO:0000256" key="6">
    <source>
        <dbReference type="ARBA" id="ARBA00023284"/>
    </source>
</evidence>
<feature type="domain" description="Thioredoxin" evidence="11">
    <location>
        <begin position="1"/>
        <end position="109"/>
    </location>
</feature>
<name>A0A0R1MVW3_9LACO</name>
<dbReference type="GO" id="GO:0045454">
    <property type="term" value="P:cell redox homeostasis"/>
    <property type="evidence" value="ECO:0007669"/>
    <property type="project" value="TreeGrafter"/>
</dbReference>
<feature type="active site" description="Nucleophile" evidence="9">
    <location>
        <position position="34"/>
    </location>
</feature>
<gene>
    <name evidence="12" type="ORF">FD09_GL003164</name>
</gene>
<dbReference type="PANTHER" id="PTHR45663:SF11">
    <property type="entry name" value="GEO12009P1"/>
    <property type="match status" value="1"/>
</dbReference>
<evidence type="ECO:0000256" key="10">
    <source>
        <dbReference type="PIRSR" id="PIRSR000077-4"/>
    </source>
</evidence>
<feature type="site" description="Contributes to redox potential value" evidence="9">
    <location>
        <position position="36"/>
    </location>
</feature>
<dbReference type="EMBL" id="AZEC01000009">
    <property type="protein sequence ID" value="KRL12294.1"/>
    <property type="molecule type" value="Genomic_DNA"/>
</dbReference>
<dbReference type="InterPro" id="IPR005746">
    <property type="entry name" value="Thioredoxin"/>
</dbReference>
<dbReference type="AlphaFoldDB" id="A0A0R1MVW3"/>
<dbReference type="PIRSF" id="PIRSF000077">
    <property type="entry name" value="Thioredoxin"/>
    <property type="match status" value="1"/>
</dbReference>
<protein>
    <recommendedName>
        <fullName evidence="2 7">Thioredoxin</fullName>
    </recommendedName>
</protein>
<accession>A0A0R1MVW3</accession>
<keyword evidence="4" id="KW-0249">Electron transport</keyword>
<evidence type="ECO:0000256" key="4">
    <source>
        <dbReference type="ARBA" id="ARBA00022982"/>
    </source>
</evidence>
<proteinExistence type="inferred from homology"/>
<dbReference type="PROSITE" id="PS00194">
    <property type="entry name" value="THIOREDOXIN_1"/>
    <property type="match status" value="1"/>
</dbReference>
<dbReference type="PATRIC" id="fig|1423792.3.peg.3258"/>
<keyword evidence="5 10" id="KW-1015">Disulfide bond</keyword>
<evidence type="ECO:0000256" key="3">
    <source>
        <dbReference type="ARBA" id="ARBA00022448"/>
    </source>
</evidence>
<evidence type="ECO:0000256" key="8">
    <source>
        <dbReference type="PIRNR" id="PIRNR000077"/>
    </source>
</evidence>
<dbReference type="STRING" id="1423792.FD09_GL003164"/>
<keyword evidence="13" id="KW-1185">Reference proteome</keyword>
<evidence type="ECO:0000256" key="1">
    <source>
        <dbReference type="ARBA" id="ARBA00008987"/>
    </source>
</evidence>
<evidence type="ECO:0000256" key="2">
    <source>
        <dbReference type="ARBA" id="ARBA00020570"/>
    </source>
</evidence>
<dbReference type="InterPro" id="IPR013766">
    <property type="entry name" value="Thioredoxin_domain"/>
</dbReference>
<comment type="caution">
    <text evidence="12">The sequence shown here is derived from an EMBL/GenBank/DDBJ whole genome shotgun (WGS) entry which is preliminary data.</text>
</comment>
<feature type="site" description="Contributes to redox potential value" evidence="9">
    <location>
        <position position="35"/>
    </location>
</feature>
<dbReference type="FunFam" id="3.40.30.10:FF:000001">
    <property type="entry name" value="Thioredoxin"/>
    <property type="match status" value="1"/>
</dbReference>
<keyword evidence="6 10" id="KW-0676">Redox-active center</keyword>
<evidence type="ECO:0000259" key="11">
    <source>
        <dbReference type="PROSITE" id="PS51352"/>
    </source>
</evidence>
<dbReference type="NCBIfam" id="TIGR01068">
    <property type="entry name" value="thioredoxin"/>
    <property type="match status" value="1"/>
</dbReference>
<evidence type="ECO:0000313" key="13">
    <source>
        <dbReference type="Proteomes" id="UP000051330"/>
    </source>
</evidence>
<dbReference type="InterPro" id="IPR017937">
    <property type="entry name" value="Thioredoxin_CS"/>
</dbReference>
<evidence type="ECO:0000256" key="5">
    <source>
        <dbReference type="ARBA" id="ARBA00023157"/>
    </source>
</evidence>
<dbReference type="SUPFAM" id="SSF52833">
    <property type="entry name" value="Thioredoxin-like"/>
    <property type="match status" value="1"/>
</dbReference>
<reference evidence="12 13" key="1">
    <citation type="journal article" date="2015" name="Genome Announc.">
        <title>Expanding the biotechnology potential of lactobacilli through comparative genomics of 213 strains and associated genera.</title>
        <authorList>
            <person name="Sun Z."/>
            <person name="Harris H.M."/>
            <person name="McCann A."/>
            <person name="Guo C."/>
            <person name="Argimon S."/>
            <person name="Zhang W."/>
            <person name="Yang X."/>
            <person name="Jeffery I.B."/>
            <person name="Cooney J.C."/>
            <person name="Kagawa T.F."/>
            <person name="Liu W."/>
            <person name="Song Y."/>
            <person name="Salvetti E."/>
            <person name="Wrobel A."/>
            <person name="Rasinkangas P."/>
            <person name="Parkhill J."/>
            <person name="Rea M.C."/>
            <person name="O'Sullivan O."/>
            <person name="Ritari J."/>
            <person name="Douillard F.P."/>
            <person name="Paul Ross R."/>
            <person name="Yang R."/>
            <person name="Briner A.E."/>
            <person name="Felis G.E."/>
            <person name="de Vos W.M."/>
            <person name="Barrangou R."/>
            <person name="Klaenhammer T.R."/>
            <person name="Caufield P.W."/>
            <person name="Cui Y."/>
            <person name="Zhang H."/>
            <person name="O'Toole P.W."/>
        </authorList>
    </citation>
    <scope>NUCLEOTIDE SEQUENCE [LARGE SCALE GENOMIC DNA]</scope>
    <source>
        <strain evidence="12 13">DSM 12744</strain>
    </source>
</reference>
<evidence type="ECO:0000256" key="9">
    <source>
        <dbReference type="PIRSR" id="PIRSR000077-1"/>
    </source>
</evidence>
<dbReference type="InterPro" id="IPR036249">
    <property type="entry name" value="Thioredoxin-like_sf"/>
</dbReference>
<dbReference type="Pfam" id="PF00085">
    <property type="entry name" value="Thioredoxin"/>
    <property type="match status" value="1"/>
</dbReference>
<dbReference type="PRINTS" id="PR00421">
    <property type="entry name" value="THIOREDOXIN"/>
</dbReference>
<dbReference type="GO" id="GO:0015035">
    <property type="term" value="F:protein-disulfide reductase activity"/>
    <property type="evidence" value="ECO:0007669"/>
    <property type="project" value="UniProtKB-UniRule"/>
</dbReference>
<sequence>MKGSDTLVKAITDKTFAQETDHGVVLTDFWATWCGPCRMQGPVIEKLADENDQVKFTKMDVDENPDTPKEFGIMAIPTLIVKKDGKVVEQLVGYQSKEQLSATLAKYTD</sequence>
<evidence type="ECO:0000313" key="12">
    <source>
        <dbReference type="EMBL" id="KRL12294.1"/>
    </source>
</evidence>
<feature type="disulfide bond" description="Redox-active" evidence="10">
    <location>
        <begin position="34"/>
        <end position="37"/>
    </location>
</feature>
<evidence type="ECO:0000256" key="7">
    <source>
        <dbReference type="NCBIfam" id="TIGR01068"/>
    </source>
</evidence>
<feature type="active site" description="Nucleophile" evidence="9">
    <location>
        <position position="37"/>
    </location>
</feature>
<organism evidence="12 13">
    <name type="scientific">Schleiferilactobacillus perolens DSM 12744</name>
    <dbReference type="NCBI Taxonomy" id="1423792"/>
    <lineage>
        <taxon>Bacteria</taxon>
        <taxon>Bacillati</taxon>
        <taxon>Bacillota</taxon>
        <taxon>Bacilli</taxon>
        <taxon>Lactobacillales</taxon>
        <taxon>Lactobacillaceae</taxon>
        <taxon>Schleiferilactobacillus</taxon>
    </lineage>
</organism>
<dbReference type="CDD" id="cd02947">
    <property type="entry name" value="TRX_family"/>
    <property type="match status" value="1"/>
</dbReference>
<feature type="site" description="Deprotonates C-terminal active site Cys" evidence="9">
    <location>
        <position position="28"/>
    </location>
</feature>
<dbReference type="PROSITE" id="PS51352">
    <property type="entry name" value="THIOREDOXIN_2"/>
    <property type="match status" value="1"/>
</dbReference>
<dbReference type="GO" id="GO:0005829">
    <property type="term" value="C:cytosol"/>
    <property type="evidence" value="ECO:0007669"/>
    <property type="project" value="TreeGrafter"/>
</dbReference>
<dbReference type="Gene3D" id="3.40.30.10">
    <property type="entry name" value="Glutaredoxin"/>
    <property type="match status" value="1"/>
</dbReference>
<comment type="similarity">
    <text evidence="1 8">Belongs to the thioredoxin family.</text>
</comment>
<keyword evidence="3" id="KW-0813">Transport</keyword>
<dbReference type="Proteomes" id="UP000051330">
    <property type="component" value="Unassembled WGS sequence"/>
</dbReference>
<dbReference type="PANTHER" id="PTHR45663">
    <property type="entry name" value="GEO12009P1"/>
    <property type="match status" value="1"/>
</dbReference>